<dbReference type="AlphaFoldDB" id="J0MRE4"/>
<comment type="caution">
    <text evidence="1">The sequence shown here is derived from an EMBL/GenBank/DDBJ whole genome shotgun (WGS) entry which is preliminary data.</text>
</comment>
<gene>
    <name evidence="1" type="ORF">HMPREF1318_0400</name>
</gene>
<sequence length="58" mass="6220">MAAWAWGAEVVHADGGGDCAVEESGNWGILNGVLLGRVDWMPLERIAPIHVARLEHVS</sequence>
<proteinExistence type="predicted"/>
<organism evidence="1 2">
    <name type="scientific">Actinomyces massiliensis F0489</name>
    <dbReference type="NCBI Taxonomy" id="1125718"/>
    <lineage>
        <taxon>Bacteria</taxon>
        <taxon>Bacillati</taxon>
        <taxon>Actinomycetota</taxon>
        <taxon>Actinomycetes</taxon>
        <taxon>Actinomycetales</taxon>
        <taxon>Actinomycetaceae</taxon>
        <taxon>Actinomyces</taxon>
    </lineage>
</organism>
<name>J0MRE4_9ACTO</name>
<accession>J0MRE4</accession>
<evidence type="ECO:0000313" key="1">
    <source>
        <dbReference type="EMBL" id="EJF36834.1"/>
    </source>
</evidence>
<evidence type="ECO:0000313" key="2">
    <source>
        <dbReference type="Proteomes" id="UP000002941"/>
    </source>
</evidence>
<reference evidence="1 2" key="1">
    <citation type="submission" date="2012-05" db="EMBL/GenBank/DDBJ databases">
        <authorList>
            <person name="Harkins D.M."/>
            <person name="Madupu R."/>
            <person name="Durkin A.S."/>
            <person name="Torralba M."/>
            <person name="Methe B."/>
            <person name="Sutton G.G."/>
            <person name="Nelson K.E."/>
        </authorList>
    </citation>
    <scope>NUCLEOTIDE SEQUENCE [LARGE SCALE GENOMIC DNA]</scope>
    <source>
        <strain evidence="1 2">F0489</strain>
    </source>
</reference>
<dbReference type="EMBL" id="AKFT01000214">
    <property type="protein sequence ID" value="EJF36834.1"/>
    <property type="molecule type" value="Genomic_DNA"/>
</dbReference>
<protein>
    <submittedName>
        <fullName evidence="1">Uncharacterized protein</fullName>
    </submittedName>
</protein>
<keyword evidence="2" id="KW-1185">Reference proteome</keyword>
<dbReference type="Proteomes" id="UP000002941">
    <property type="component" value="Unassembled WGS sequence"/>
</dbReference>